<dbReference type="InterPro" id="IPR041468">
    <property type="entry name" value="HTH_ParB/Spo0J"/>
</dbReference>
<feature type="compositionally biased region" description="Basic and acidic residues" evidence="1">
    <location>
        <begin position="270"/>
        <end position="287"/>
    </location>
</feature>
<gene>
    <name evidence="3" type="ORF">HII27_25460</name>
</gene>
<keyword evidence="4" id="KW-1185">Reference proteome</keyword>
<dbReference type="EMBL" id="JABBJF010000044">
    <property type="protein sequence ID" value="MBC1189011.1"/>
    <property type="molecule type" value="Genomic_DNA"/>
</dbReference>
<keyword evidence="3" id="KW-0238">DNA-binding</keyword>
<dbReference type="Gene3D" id="1.10.10.2830">
    <property type="match status" value="1"/>
</dbReference>
<dbReference type="Proteomes" id="UP000607331">
    <property type="component" value="Unassembled WGS sequence"/>
</dbReference>
<reference evidence="3 4" key="1">
    <citation type="submission" date="2020-04" db="EMBL/GenBank/DDBJ databases">
        <title>The draft genome of Kluyvera sichuanensis strain SCKS090646.</title>
        <authorList>
            <person name="Wei L."/>
            <person name="Liu L."/>
            <person name="Feng Y."/>
            <person name="Zong Z."/>
        </authorList>
    </citation>
    <scope>NUCLEOTIDE SEQUENCE [LARGE SCALE GENOMIC DNA]</scope>
    <source>
        <strain evidence="3 4">090646</strain>
    </source>
</reference>
<organism evidence="3 4">
    <name type="scientific">Kluyvera sichuanensis</name>
    <dbReference type="NCBI Taxonomy" id="2725494"/>
    <lineage>
        <taxon>Bacteria</taxon>
        <taxon>Pseudomonadati</taxon>
        <taxon>Pseudomonadota</taxon>
        <taxon>Gammaproteobacteria</taxon>
        <taxon>Enterobacterales</taxon>
        <taxon>Enterobacteriaceae</taxon>
        <taxon>Kluyvera</taxon>
    </lineage>
</organism>
<sequence length="287" mass="31648">MPSLGQLYNDKDAGLTTRKTYNVPLDKIYAEDGYNVRELNQAHVIEFRDAFIAGEYIPPLAVEVTEQGVKVIDGHHRYHGALAAVAMGHEIVRLECKDFTGSEADKIAFMVTSSQGLALTPLERGAAYHRLQNQGWSPSEIAVKVKRSESDILQHLQLHECTPYIKSLVRAGSMNYAIAIGISREHGVYADREASRLMKKAEAAGKKKVTKSIAKPQFNAGKARRFLELLSTCQDNRDDGMTFTVPPALQAEMASILQEFRYENAPSSDPDDHQPDADDKSADSAAA</sequence>
<evidence type="ECO:0000259" key="2">
    <source>
        <dbReference type="Pfam" id="PF17762"/>
    </source>
</evidence>
<name>A0ABR6S0T5_9ENTR</name>
<dbReference type="RefSeq" id="WP_185670067.1">
    <property type="nucleotide sequence ID" value="NZ_JABBJF010000044.1"/>
</dbReference>
<dbReference type="SUPFAM" id="SSF110849">
    <property type="entry name" value="ParB/Sulfiredoxin"/>
    <property type="match status" value="1"/>
</dbReference>
<protein>
    <submittedName>
        <fullName evidence="3">DNA-binding protein</fullName>
    </submittedName>
</protein>
<feature type="domain" description="ParB/Spo0J HTH" evidence="2">
    <location>
        <begin position="119"/>
        <end position="176"/>
    </location>
</feature>
<comment type="caution">
    <text evidence="3">The sequence shown here is derived from an EMBL/GenBank/DDBJ whole genome shotgun (WGS) entry which is preliminary data.</text>
</comment>
<accession>A0ABR6S0T5</accession>
<evidence type="ECO:0000256" key="1">
    <source>
        <dbReference type="SAM" id="MobiDB-lite"/>
    </source>
</evidence>
<dbReference type="InterPro" id="IPR036086">
    <property type="entry name" value="ParB/Sulfiredoxin_sf"/>
</dbReference>
<dbReference type="SUPFAM" id="SSF109709">
    <property type="entry name" value="KorB DNA-binding domain-like"/>
    <property type="match status" value="1"/>
</dbReference>
<dbReference type="Pfam" id="PF17762">
    <property type="entry name" value="HTH_ParB"/>
    <property type="match status" value="1"/>
</dbReference>
<evidence type="ECO:0000313" key="4">
    <source>
        <dbReference type="Proteomes" id="UP000607331"/>
    </source>
</evidence>
<evidence type="ECO:0000313" key="3">
    <source>
        <dbReference type="EMBL" id="MBC1189011.1"/>
    </source>
</evidence>
<dbReference type="GO" id="GO:0003677">
    <property type="term" value="F:DNA binding"/>
    <property type="evidence" value="ECO:0007669"/>
    <property type="project" value="UniProtKB-KW"/>
</dbReference>
<proteinExistence type="predicted"/>
<feature type="region of interest" description="Disordered" evidence="1">
    <location>
        <begin position="260"/>
        <end position="287"/>
    </location>
</feature>